<accession>A0A1B1PAY7</accession>
<dbReference type="Proteomes" id="UP000203382">
    <property type="component" value="Segment"/>
</dbReference>
<organism evidence="1 2">
    <name type="scientific">Bacillus phage DirtyBetty</name>
    <dbReference type="NCBI Taxonomy" id="1873999"/>
    <lineage>
        <taxon>Viruses</taxon>
        <taxon>Duplodnaviria</taxon>
        <taxon>Heunggongvirae</taxon>
        <taxon>Uroviricota</taxon>
        <taxon>Caudoviricetes</taxon>
        <taxon>Herelleviridae</taxon>
        <taxon>Bastillevirinae</taxon>
        <taxon>Wphvirus</taxon>
        <taxon>Wphvirus megatron</taxon>
    </lineage>
</organism>
<dbReference type="KEGG" id="vg:29065223"/>
<dbReference type="GeneID" id="29065223"/>
<dbReference type="EMBL" id="KX349903">
    <property type="protein sequence ID" value="ANT41315.1"/>
    <property type="molecule type" value="Genomic_DNA"/>
</dbReference>
<proteinExistence type="predicted"/>
<evidence type="ECO:0000313" key="1">
    <source>
        <dbReference type="EMBL" id="ANT41315.1"/>
    </source>
</evidence>
<evidence type="ECO:0000313" key="2">
    <source>
        <dbReference type="Proteomes" id="UP000203382"/>
    </source>
</evidence>
<reference evidence="1 2" key="1">
    <citation type="submission" date="2016-06" db="EMBL/GenBank/DDBJ databases">
        <authorList>
            <person name="Kjaerup R.B."/>
            <person name="Dalgaard T.S."/>
            <person name="Juul-Madsen H.R."/>
        </authorList>
    </citation>
    <scope>NUCLEOTIDE SEQUENCE [LARGE SCALE GENOMIC DNA]</scope>
</reference>
<gene>
    <name evidence="1" type="ORF">DIRTYBETTY_170</name>
</gene>
<sequence>MNKKIAYVSKIRRPLTSTVTFLATDTFTGKQYIKTYPLTEIIMMEGYYHIIGDMTGSNDRSKFVLRVLPNQTKLPFYVYDPYENEITLHDSAAVFADDNRLSRNSVSKVLKKEWEQIMGWRMWYVGDTPPAYMIKGVEKGGEVHKADTWAELAVKIDVSKQALSNGYREGRRVMGWDVFYETRDLAKMAACFEVSQEFQESVDIIQNPCYNEEVEHEESN</sequence>
<name>A0A1B1PAY7_9CAUD</name>
<protein>
    <submittedName>
        <fullName evidence="1">Uncharacterized protein</fullName>
    </submittedName>
</protein>
<dbReference type="RefSeq" id="YP_009285112.1">
    <property type="nucleotide sequence ID" value="NC_031054.1"/>
</dbReference>